<sequence length="297" mass="32128">MAEAKKRYAVVTGGNKGIGYCICKLLASNGITVVLTARDHKRGLEAVEKLKELELSAPVLFHQLDVTDPATIPPLVDFITTQFGKLDILVNNAGITGTIVDDEALAASGLEEKGPHCFDWSKILKEDNKSVEPTIKTNYYGPKLISEALIPLLQLSDSPRIVNVSATLGGLEFMPAGWAKEALSDIKSLTTEKIDSILNQFLEDFKEGFLESKGWPTQPSAYAVSKAALNAYTRILAKKYPSFCVNAVCPGHTKTDLSHHSGKFSADEGADCVVSLALLPDGSPSGLFFNRTEVRPF</sequence>
<dbReference type="InterPro" id="IPR002347">
    <property type="entry name" value="SDR_fam"/>
</dbReference>
<dbReference type="AlphaFoldDB" id="A0AAN9FHI3"/>
<keyword evidence="2" id="KW-0521">NADP</keyword>
<dbReference type="PANTHER" id="PTHR43490">
    <property type="entry name" value="(+)-NEOMENTHOL DEHYDROGENASE"/>
    <property type="match status" value="1"/>
</dbReference>
<accession>A0AAN9FHI3</accession>
<dbReference type="GO" id="GO:0016491">
    <property type="term" value="F:oxidoreductase activity"/>
    <property type="evidence" value="ECO:0007669"/>
    <property type="project" value="UniProtKB-KW"/>
</dbReference>
<comment type="caution">
    <text evidence="5">The sequence shown here is derived from an EMBL/GenBank/DDBJ whole genome shotgun (WGS) entry which is preliminary data.</text>
</comment>
<protein>
    <submittedName>
        <fullName evidence="5">Uncharacterized protein</fullName>
    </submittedName>
</protein>
<proteinExistence type="inferred from homology"/>
<evidence type="ECO:0000256" key="3">
    <source>
        <dbReference type="ARBA" id="ARBA00023002"/>
    </source>
</evidence>
<comment type="similarity">
    <text evidence="1 4">Belongs to the short-chain dehydrogenases/reductases (SDR) family.</text>
</comment>
<evidence type="ECO:0000256" key="2">
    <source>
        <dbReference type="ARBA" id="ARBA00022857"/>
    </source>
</evidence>
<evidence type="ECO:0000313" key="5">
    <source>
        <dbReference type="EMBL" id="KAK7274531.1"/>
    </source>
</evidence>
<dbReference type="InterPro" id="IPR036291">
    <property type="entry name" value="NAD(P)-bd_dom_sf"/>
</dbReference>
<dbReference type="Proteomes" id="UP001372338">
    <property type="component" value="Unassembled WGS sequence"/>
</dbReference>
<evidence type="ECO:0000256" key="1">
    <source>
        <dbReference type="ARBA" id="ARBA00006484"/>
    </source>
</evidence>
<keyword evidence="6" id="KW-1185">Reference proteome</keyword>
<dbReference type="PRINTS" id="PR00081">
    <property type="entry name" value="GDHRDH"/>
</dbReference>
<evidence type="ECO:0000313" key="6">
    <source>
        <dbReference type="Proteomes" id="UP001372338"/>
    </source>
</evidence>
<dbReference type="Pfam" id="PF00106">
    <property type="entry name" value="adh_short"/>
    <property type="match status" value="1"/>
</dbReference>
<dbReference type="PANTHER" id="PTHR43490:SF98">
    <property type="entry name" value="OS02G0640600 PROTEIN"/>
    <property type="match status" value="1"/>
</dbReference>
<reference evidence="5 6" key="1">
    <citation type="submission" date="2024-01" db="EMBL/GenBank/DDBJ databases">
        <title>The genomes of 5 underutilized Papilionoideae crops provide insights into root nodulation and disease resistanc.</title>
        <authorList>
            <person name="Yuan L."/>
        </authorList>
    </citation>
    <scope>NUCLEOTIDE SEQUENCE [LARGE SCALE GENOMIC DNA]</scope>
    <source>
        <strain evidence="5">ZHUSHIDOU_FW_LH</strain>
        <tissue evidence="5">Leaf</tissue>
    </source>
</reference>
<dbReference type="Pfam" id="PF13561">
    <property type="entry name" value="adh_short_C2"/>
    <property type="match status" value="1"/>
</dbReference>
<evidence type="ECO:0000256" key="4">
    <source>
        <dbReference type="RuleBase" id="RU000363"/>
    </source>
</evidence>
<dbReference type="SUPFAM" id="SSF51735">
    <property type="entry name" value="NAD(P)-binding Rossmann-fold domains"/>
    <property type="match status" value="1"/>
</dbReference>
<name>A0AAN9FHI3_CROPI</name>
<dbReference type="GO" id="GO:0016020">
    <property type="term" value="C:membrane"/>
    <property type="evidence" value="ECO:0007669"/>
    <property type="project" value="TreeGrafter"/>
</dbReference>
<dbReference type="EMBL" id="JAYWIO010000003">
    <property type="protein sequence ID" value="KAK7274531.1"/>
    <property type="molecule type" value="Genomic_DNA"/>
</dbReference>
<dbReference type="PRINTS" id="PR00080">
    <property type="entry name" value="SDRFAMILY"/>
</dbReference>
<gene>
    <name evidence="5" type="ORF">RIF29_15624</name>
</gene>
<keyword evidence="3" id="KW-0560">Oxidoreductase</keyword>
<dbReference type="Gene3D" id="3.40.50.720">
    <property type="entry name" value="NAD(P)-binding Rossmann-like Domain"/>
    <property type="match status" value="1"/>
</dbReference>
<organism evidence="5 6">
    <name type="scientific">Crotalaria pallida</name>
    <name type="common">Smooth rattlebox</name>
    <name type="synonym">Crotalaria striata</name>
    <dbReference type="NCBI Taxonomy" id="3830"/>
    <lineage>
        <taxon>Eukaryota</taxon>
        <taxon>Viridiplantae</taxon>
        <taxon>Streptophyta</taxon>
        <taxon>Embryophyta</taxon>
        <taxon>Tracheophyta</taxon>
        <taxon>Spermatophyta</taxon>
        <taxon>Magnoliopsida</taxon>
        <taxon>eudicotyledons</taxon>
        <taxon>Gunneridae</taxon>
        <taxon>Pentapetalae</taxon>
        <taxon>rosids</taxon>
        <taxon>fabids</taxon>
        <taxon>Fabales</taxon>
        <taxon>Fabaceae</taxon>
        <taxon>Papilionoideae</taxon>
        <taxon>50 kb inversion clade</taxon>
        <taxon>genistoids sensu lato</taxon>
        <taxon>core genistoids</taxon>
        <taxon>Crotalarieae</taxon>
        <taxon>Crotalaria</taxon>
    </lineage>
</organism>